<organism evidence="1 2">
    <name type="scientific">Ligilactobacillus salivarius GJ-24</name>
    <dbReference type="NCBI Taxonomy" id="1041521"/>
    <lineage>
        <taxon>Bacteria</taxon>
        <taxon>Bacillati</taxon>
        <taxon>Bacillota</taxon>
        <taxon>Bacilli</taxon>
        <taxon>Lactobacillales</taxon>
        <taxon>Lactobacillaceae</taxon>
        <taxon>Ligilactobacillus</taxon>
    </lineage>
</organism>
<evidence type="ECO:0000313" key="1">
    <source>
        <dbReference type="EMBL" id="EGM52094.1"/>
    </source>
</evidence>
<reference evidence="1 2" key="1">
    <citation type="journal article" date="2011" name="J. Bacteriol.">
        <title>Genome Sequence of Lactobacillus salivarius GJ-24, a Probiotic Strain Isolated from Healthy Adult Intestine.</title>
        <authorList>
            <person name="Cho Y.J."/>
            <person name="Choi J.K."/>
            <person name="Kim J.H."/>
            <person name="Lim Y.S."/>
            <person name="Ham J.S."/>
            <person name="Kang D.K."/>
            <person name="Chun J."/>
            <person name="Paik H.D."/>
            <person name="Kim G.B."/>
        </authorList>
    </citation>
    <scope>NUCLEOTIDE SEQUENCE [LARGE SCALE GENOMIC DNA]</scope>
    <source>
        <strain evidence="1 2">GJ-24</strain>
    </source>
</reference>
<evidence type="ECO:0000313" key="2">
    <source>
        <dbReference type="Proteomes" id="UP000003074"/>
    </source>
</evidence>
<name>F7QTL8_9LACO</name>
<dbReference type="AlphaFoldDB" id="F7QTL8"/>
<dbReference type="EMBL" id="AFOI01000002">
    <property type="protein sequence ID" value="EGM52094.1"/>
    <property type="molecule type" value="Genomic_DNA"/>
</dbReference>
<sequence>MKHMKWYLVETVKDGHVTNTIVKASSVQEAEEKSNE</sequence>
<proteinExistence type="predicted"/>
<dbReference type="Proteomes" id="UP000003074">
    <property type="component" value="Unassembled WGS sequence"/>
</dbReference>
<gene>
    <name evidence="1" type="ORF">LSGJ_00514</name>
</gene>
<accession>F7QTL8</accession>
<evidence type="ECO:0008006" key="3">
    <source>
        <dbReference type="Google" id="ProtNLM"/>
    </source>
</evidence>
<protein>
    <recommendedName>
        <fullName evidence="3">Transcription termination/antitermination protein NusG</fullName>
    </recommendedName>
</protein>
<comment type="caution">
    <text evidence="1">The sequence shown here is derived from an EMBL/GenBank/DDBJ whole genome shotgun (WGS) entry which is preliminary data.</text>
</comment>